<keyword evidence="1" id="KW-1133">Transmembrane helix</keyword>
<gene>
    <name evidence="2" type="primary">Dvir\GJ24188</name>
    <name evidence="2" type="ORF">Dvir_GJ24188</name>
</gene>
<dbReference type="InParanoid" id="B4M198"/>
<reference evidence="2 3" key="1">
    <citation type="journal article" date="2007" name="Nature">
        <title>Evolution of genes and genomes on the Drosophila phylogeny.</title>
        <authorList>
            <consortium name="Drosophila 12 Genomes Consortium"/>
            <person name="Clark A.G."/>
            <person name="Eisen M.B."/>
            <person name="Smith D.R."/>
            <person name="Bergman C.M."/>
            <person name="Oliver B."/>
            <person name="Markow T.A."/>
            <person name="Kaufman T.C."/>
            <person name="Kellis M."/>
            <person name="Gelbart W."/>
            <person name="Iyer V.N."/>
            <person name="Pollard D.A."/>
            <person name="Sackton T.B."/>
            <person name="Larracuente A.M."/>
            <person name="Singh N.D."/>
            <person name="Abad J.P."/>
            <person name="Abt D.N."/>
            <person name="Adryan B."/>
            <person name="Aguade M."/>
            <person name="Akashi H."/>
            <person name="Anderson W.W."/>
            <person name="Aquadro C.F."/>
            <person name="Ardell D.H."/>
            <person name="Arguello R."/>
            <person name="Artieri C.G."/>
            <person name="Barbash D.A."/>
            <person name="Barker D."/>
            <person name="Barsanti P."/>
            <person name="Batterham P."/>
            <person name="Batzoglou S."/>
            <person name="Begun D."/>
            <person name="Bhutkar A."/>
            <person name="Blanco E."/>
            <person name="Bosak S.A."/>
            <person name="Bradley R.K."/>
            <person name="Brand A.D."/>
            <person name="Brent M.R."/>
            <person name="Brooks A.N."/>
            <person name="Brown R.H."/>
            <person name="Butlin R.K."/>
            <person name="Caggese C."/>
            <person name="Calvi B.R."/>
            <person name="Bernardo de Carvalho A."/>
            <person name="Caspi A."/>
            <person name="Castrezana S."/>
            <person name="Celniker S.E."/>
            <person name="Chang J.L."/>
            <person name="Chapple C."/>
            <person name="Chatterji S."/>
            <person name="Chinwalla A."/>
            <person name="Civetta A."/>
            <person name="Clifton S.W."/>
            <person name="Comeron J.M."/>
            <person name="Costello J.C."/>
            <person name="Coyne J.A."/>
            <person name="Daub J."/>
            <person name="David R.G."/>
            <person name="Delcher A.L."/>
            <person name="Delehaunty K."/>
            <person name="Do C.B."/>
            <person name="Ebling H."/>
            <person name="Edwards K."/>
            <person name="Eickbush T."/>
            <person name="Evans J.D."/>
            <person name="Filipski A."/>
            <person name="Findeiss S."/>
            <person name="Freyhult E."/>
            <person name="Fulton L."/>
            <person name="Fulton R."/>
            <person name="Garcia A.C."/>
            <person name="Gardiner A."/>
            <person name="Garfield D.A."/>
            <person name="Garvin B.E."/>
            <person name="Gibson G."/>
            <person name="Gilbert D."/>
            <person name="Gnerre S."/>
            <person name="Godfrey J."/>
            <person name="Good R."/>
            <person name="Gotea V."/>
            <person name="Gravely B."/>
            <person name="Greenberg A.J."/>
            <person name="Griffiths-Jones S."/>
            <person name="Gross S."/>
            <person name="Guigo R."/>
            <person name="Gustafson E.A."/>
            <person name="Haerty W."/>
            <person name="Hahn M.W."/>
            <person name="Halligan D.L."/>
            <person name="Halpern A.L."/>
            <person name="Halter G.M."/>
            <person name="Han M.V."/>
            <person name="Heger A."/>
            <person name="Hillier L."/>
            <person name="Hinrichs A.S."/>
            <person name="Holmes I."/>
            <person name="Hoskins R.A."/>
            <person name="Hubisz M.J."/>
            <person name="Hultmark D."/>
            <person name="Huntley M.A."/>
            <person name="Jaffe D.B."/>
            <person name="Jagadeeshan S."/>
            <person name="Jeck W.R."/>
            <person name="Johnson J."/>
            <person name="Jones C.D."/>
            <person name="Jordan W.C."/>
            <person name="Karpen G.H."/>
            <person name="Kataoka E."/>
            <person name="Keightley P.D."/>
            <person name="Kheradpour P."/>
            <person name="Kirkness E.F."/>
            <person name="Koerich L.B."/>
            <person name="Kristiansen K."/>
            <person name="Kudrna D."/>
            <person name="Kulathinal R.J."/>
            <person name="Kumar S."/>
            <person name="Kwok R."/>
            <person name="Lander E."/>
            <person name="Langley C.H."/>
            <person name="Lapoint R."/>
            <person name="Lazzaro B.P."/>
            <person name="Lee S.J."/>
            <person name="Levesque L."/>
            <person name="Li R."/>
            <person name="Lin C.F."/>
            <person name="Lin M.F."/>
            <person name="Lindblad-Toh K."/>
            <person name="Llopart A."/>
            <person name="Long M."/>
            <person name="Low L."/>
            <person name="Lozovsky E."/>
            <person name="Lu J."/>
            <person name="Luo M."/>
            <person name="Machado C.A."/>
            <person name="Makalowski W."/>
            <person name="Marzo M."/>
            <person name="Matsuda M."/>
            <person name="Matzkin L."/>
            <person name="McAllister B."/>
            <person name="McBride C.S."/>
            <person name="McKernan B."/>
            <person name="McKernan K."/>
            <person name="Mendez-Lago M."/>
            <person name="Minx P."/>
            <person name="Mollenhauer M.U."/>
            <person name="Montooth K."/>
            <person name="Mount S.M."/>
            <person name="Mu X."/>
            <person name="Myers E."/>
            <person name="Negre B."/>
            <person name="Newfeld S."/>
            <person name="Nielsen R."/>
            <person name="Noor M.A."/>
            <person name="O'Grady P."/>
            <person name="Pachter L."/>
            <person name="Papaceit M."/>
            <person name="Parisi M.J."/>
            <person name="Parisi M."/>
            <person name="Parts L."/>
            <person name="Pedersen J.S."/>
            <person name="Pesole G."/>
            <person name="Phillippy A.M."/>
            <person name="Ponting C.P."/>
            <person name="Pop M."/>
            <person name="Porcelli D."/>
            <person name="Powell J.R."/>
            <person name="Prohaska S."/>
            <person name="Pruitt K."/>
            <person name="Puig M."/>
            <person name="Quesneville H."/>
            <person name="Ram K.R."/>
            <person name="Rand D."/>
            <person name="Rasmussen M.D."/>
            <person name="Reed L.K."/>
            <person name="Reenan R."/>
            <person name="Reily A."/>
            <person name="Remington K.A."/>
            <person name="Rieger T.T."/>
            <person name="Ritchie M.G."/>
            <person name="Robin C."/>
            <person name="Rogers Y.H."/>
            <person name="Rohde C."/>
            <person name="Rozas J."/>
            <person name="Rubenfield M.J."/>
            <person name="Ruiz A."/>
            <person name="Russo S."/>
            <person name="Salzberg S.L."/>
            <person name="Sanchez-Gracia A."/>
            <person name="Saranga D.J."/>
            <person name="Sato H."/>
            <person name="Schaeffer S.W."/>
            <person name="Schatz M.C."/>
            <person name="Schlenke T."/>
            <person name="Schwartz R."/>
            <person name="Segarra C."/>
            <person name="Singh R.S."/>
            <person name="Sirot L."/>
            <person name="Sirota M."/>
            <person name="Sisneros N.B."/>
            <person name="Smith C.D."/>
            <person name="Smith T.F."/>
            <person name="Spieth J."/>
            <person name="Stage D.E."/>
            <person name="Stark A."/>
            <person name="Stephan W."/>
            <person name="Strausberg R.L."/>
            <person name="Strempel S."/>
            <person name="Sturgill D."/>
            <person name="Sutton G."/>
            <person name="Sutton G.G."/>
            <person name="Tao W."/>
            <person name="Teichmann S."/>
            <person name="Tobari Y.N."/>
            <person name="Tomimura Y."/>
            <person name="Tsolas J.M."/>
            <person name="Valente V.L."/>
            <person name="Venter E."/>
            <person name="Venter J.C."/>
            <person name="Vicario S."/>
            <person name="Vieira F.G."/>
            <person name="Vilella A.J."/>
            <person name="Villasante A."/>
            <person name="Walenz B."/>
            <person name="Wang J."/>
            <person name="Wasserman M."/>
            <person name="Watts T."/>
            <person name="Wilson D."/>
            <person name="Wilson R.K."/>
            <person name="Wing R.A."/>
            <person name="Wolfner M.F."/>
            <person name="Wong A."/>
            <person name="Wong G.K."/>
            <person name="Wu C.I."/>
            <person name="Wu G."/>
            <person name="Yamamoto D."/>
            <person name="Yang H.P."/>
            <person name="Yang S.P."/>
            <person name="Yorke J.A."/>
            <person name="Yoshida K."/>
            <person name="Zdobnov E."/>
            <person name="Zhang P."/>
            <person name="Zhang Y."/>
            <person name="Zimin A.V."/>
            <person name="Baldwin J."/>
            <person name="Abdouelleil A."/>
            <person name="Abdulkadir J."/>
            <person name="Abebe A."/>
            <person name="Abera B."/>
            <person name="Abreu J."/>
            <person name="Acer S.C."/>
            <person name="Aftuck L."/>
            <person name="Alexander A."/>
            <person name="An P."/>
            <person name="Anderson E."/>
            <person name="Anderson S."/>
            <person name="Arachi H."/>
            <person name="Azer M."/>
            <person name="Bachantsang P."/>
            <person name="Barry A."/>
            <person name="Bayul T."/>
            <person name="Berlin A."/>
            <person name="Bessette D."/>
            <person name="Bloom T."/>
            <person name="Blye J."/>
            <person name="Boguslavskiy L."/>
            <person name="Bonnet C."/>
            <person name="Boukhgalter B."/>
            <person name="Bourzgui I."/>
            <person name="Brown A."/>
            <person name="Cahill P."/>
            <person name="Channer S."/>
            <person name="Cheshatsang Y."/>
            <person name="Chuda L."/>
            <person name="Citroen M."/>
            <person name="Collymore A."/>
            <person name="Cooke P."/>
            <person name="Costello M."/>
            <person name="D'Aco K."/>
            <person name="Daza R."/>
            <person name="De Haan G."/>
            <person name="DeGray S."/>
            <person name="DeMaso C."/>
            <person name="Dhargay N."/>
            <person name="Dooley K."/>
            <person name="Dooley E."/>
            <person name="Doricent M."/>
            <person name="Dorje P."/>
            <person name="Dorjee K."/>
            <person name="Dupes A."/>
            <person name="Elong R."/>
            <person name="Falk J."/>
            <person name="Farina A."/>
            <person name="Faro S."/>
            <person name="Ferguson D."/>
            <person name="Fisher S."/>
            <person name="Foley C.D."/>
            <person name="Franke A."/>
            <person name="Friedrich D."/>
            <person name="Gadbois L."/>
            <person name="Gearin G."/>
            <person name="Gearin C.R."/>
            <person name="Giannoukos G."/>
            <person name="Goode T."/>
            <person name="Graham J."/>
            <person name="Grandbois E."/>
            <person name="Grewal S."/>
            <person name="Gyaltsen K."/>
            <person name="Hafez N."/>
            <person name="Hagos B."/>
            <person name="Hall J."/>
            <person name="Henson C."/>
            <person name="Hollinger A."/>
            <person name="Honan T."/>
            <person name="Huard M.D."/>
            <person name="Hughes L."/>
            <person name="Hurhula B."/>
            <person name="Husby M.E."/>
            <person name="Kamat A."/>
            <person name="Kanga B."/>
            <person name="Kashin S."/>
            <person name="Khazanovich D."/>
            <person name="Kisner P."/>
            <person name="Lance K."/>
            <person name="Lara M."/>
            <person name="Lee W."/>
            <person name="Lennon N."/>
            <person name="Letendre F."/>
            <person name="LeVine R."/>
            <person name="Lipovsky A."/>
            <person name="Liu X."/>
            <person name="Liu J."/>
            <person name="Liu S."/>
            <person name="Lokyitsang T."/>
            <person name="Lokyitsang Y."/>
            <person name="Lubonja R."/>
            <person name="Lui A."/>
            <person name="MacDonald P."/>
            <person name="Magnisalis V."/>
            <person name="Maru K."/>
            <person name="Matthews C."/>
            <person name="McCusker W."/>
            <person name="McDonough S."/>
            <person name="Mehta T."/>
            <person name="Meldrim J."/>
            <person name="Meneus L."/>
            <person name="Mihai O."/>
            <person name="Mihalev A."/>
            <person name="Mihova T."/>
            <person name="Mittelman R."/>
            <person name="Mlenga V."/>
            <person name="Montmayeur A."/>
            <person name="Mulrain L."/>
            <person name="Navidi A."/>
            <person name="Naylor J."/>
            <person name="Negash T."/>
            <person name="Nguyen T."/>
            <person name="Nguyen N."/>
            <person name="Nicol R."/>
            <person name="Norbu C."/>
            <person name="Norbu N."/>
            <person name="Novod N."/>
            <person name="O'Neill B."/>
            <person name="Osman S."/>
            <person name="Markiewicz E."/>
            <person name="Oyono O.L."/>
            <person name="Patti C."/>
            <person name="Phunkhang P."/>
            <person name="Pierre F."/>
            <person name="Priest M."/>
            <person name="Raghuraman S."/>
            <person name="Rege F."/>
            <person name="Reyes R."/>
            <person name="Rise C."/>
            <person name="Rogov P."/>
            <person name="Ross K."/>
            <person name="Ryan E."/>
            <person name="Settipalli S."/>
            <person name="Shea T."/>
            <person name="Sherpa N."/>
            <person name="Shi L."/>
            <person name="Shih D."/>
            <person name="Sparrow T."/>
            <person name="Spaulding J."/>
            <person name="Stalker J."/>
            <person name="Stange-Thomann N."/>
            <person name="Stavropoulos S."/>
            <person name="Stone C."/>
            <person name="Strader C."/>
            <person name="Tesfaye S."/>
            <person name="Thomson T."/>
            <person name="Thoulutsang Y."/>
            <person name="Thoulutsang D."/>
            <person name="Topham K."/>
            <person name="Topping I."/>
            <person name="Tsamla T."/>
            <person name="Vassiliev H."/>
            <person name="Vo A."/>
            <person name="Wangchuk T."/>
            <person name="Wangdi T."/>
            <person name="Weiand M."/>
            <person name="Wilkinson J."/>
            <person name="Wilson A."/>
            <person name="Yadav S."/>
            <person name="Young G."/>
            <person name="Yu Q."/>
            <person name="Zembek L."/>
            <person name="Zhong D."/>
            <person name="Zimmer A."/>
            <person name="Zwirko Z."/>
            <person name="Jaffe D.B."/>
            <person name="Alvarez P."/>
            <person name="Brockman W."/>
            <person name="Butler J."/>
            <person name="Chin C."/>
            <person name="Gnerre S."/>
            <person name="Grabherr M."/>
            <person name="Kleber M."/>
            <person name="Mauceli E."/>
            <person name="MacCallum I."/>
        </authorList>
    </citation>
    <scope>NUCLEOTIDE SEQUENCE [LARGE SCALE GENOMIC DNA]</scope>
    <source>
        <strain evidence="3">Tucson 15010-1051.87</strain>
    </source>
</reference>
<keyword evidence="1" id="KW-0472">Membrane</keyword>
<evidence type="ECO:0000313" key="3">
    <source>
        <dbReference type="Proteomes" id="UP000008792"/>
    </source>
</evidence>
<evidence type="ECO:0000313" key="2">
    <source>
        <dbReference type="EMBL" id="EDW67509.2"/>
    </source>
</evidence>
<accession>B4M198</accession>
<dbReference type="AlphaFoldDB" id="B4M198"/>
<proteinExistence type="predicted"/>
<organism evidence="2 3">
    <name type="scientific">Drosophila virilis</name>
    <name type="common">Fruit fly</name>
    <dbReference type="NCBI Taxonomy" id="7244"/>
    <lineage>
        <taxon>Eukaryota</taxon>
        <taxon>Metazoa</taxon>
        <taxon>Ecdysozoa</taxon>
        <taxon>Arthropoda</taxon>
        <taxon>Hexapoda</taxon>
        <taxon>Insecta</taxon>
        <taxon>Pterygota</taxon>
        <taxon>Neoptera</taxon>
        <taxon>Endopterygota</taxon>
        <taxon>Diptera</taxon>
        <taxon>Brachycera</taxon>
        <taxon>Muscomorpha</taxon>
        <taxon>Ephydroidea</taxon>
        <taxon>Drosophilidae</taxon>
        <taxon>Drosophila</taxon>
    </lineage>
</organism>
<dbReference type="EMBL" id="CH940650">
    <property type="protein sequence ID" value="EDW67509.2"/>
    <property type="molecule type" value="Genomic_DNA"/>
</dbReference>
<dbReference type="Proteomes" id="UP000008792">
    <property type="component" value="Unassembled WGS sequence"/>
</dbReference>
<dbReference type="HOGENOM" id="CLU_2608622_0_0_1"/>
<keyword evidence="3" id="KW-1185">Reference proteome</keyword>
<keyword evidence="1" id="KW-0812">Transmembrane</keyword>
<feature type="transmembrane region" description="Helical" evidence="1">
    <location>
        <begin position="35"/>
        <end position="59"/>
    </location>
</feature>
<protein>
    <submittedName>
        <fullName evidence="2">Uncharacterized protein, isoform A</fullName>
    </submittedName>
</protein>
<sequence>MGHNLLVALAAPLDMPFQRDHVPWAERTRREKIVIILFYGVMLALVVNIVGWIAFICVFMHPGIHAPQRTKEPTSNNKQVTISALSQAISPNT</sequence>
<evidence type="ECO:0000256" key="1">
    <source>
        <dbReference type="SAM" id="Phobius"/>
    </source>
</evidence>
<name>B4M198_DROVI</name>